<dbReference type="Gene3D" id="1.20.1250.20">
    <property type="entry name" value="MFS general substrate transporter like domains"/>
    <property type="match status" value="1"/>
</dbReference>
<dbReference type="InterPro" id="IPR036259">
    <property type="entry name" value="MFS_trans_sf"/>
</dbReference>
<sequence length="878" mass="89876">MSVTQAGRPAQAVPAPHAAPGLSAAQSAAAAPPAAAEEPGLTPRQLRLVFAGLMTALLLAALDQTIVATALPRIVGELHGLEHMSWVVTAYLLASTVGLPVYGKLGDLFGRKSVFQFAIVVFLVGSALSGWAHSMTELIAYRAVQGIGGGGLMIGVQAIIGDVVSPRERGRYMGLISAVFGLSSVAGPLLGGWLTDGPGWRWCFYVNLPVGLIALVLTAVALKQPGRTKGAERRKPRLDLLGALLLAAIGTCLVLATSWGGSQYAWSSPMIIGLLGGALLALVLFPFAERYAAEPVIPLRLFRDPVFNVSGGIGIVVGVALFGAASYLPSFLQMVDGASATASGLKMLPMMGGIVVASIGSGQLISRTGRYKVFPIVGGALGTLGMGLLGLLDAHSSYLVQSVAMAVLGLGVGLALPVLVLAVQNSVAPADLGAATSASNYLRQVGGSIGAAVFGTLFNSRLSHQLQHRLPAVTPGHGAGTGTGPGSGAAVPATNSITPELVRALPAPLRLAYVDSYAAAMPRVFLYLAPVLALGFLLAFLLKEKPLVTHAASQSGAGSDSAFAEDLADSYPSDSYPSDSYLTDRPIGDSAMEDAPGMPHQTSRHEHTAHQAAAPHLDTAGVPGAPGTPVSGAVLEPDRTGVPRAVLTLIDMDGRQVARAGSGQDGRWALAAPRGGNYVLIAAAPGHQPQAVTVTVGGRPVDLDVVLGGTGRLSGAVRSAEGAPVADATVTLTDARGEVAATTHADSDGEYHFRDLVCGRYTLAVSARAYRPAALAVDVAASGETRQDVAMAGSGTLRGTVRTSAGHAVVDARVTLLDSTGTVVAAATTGVDGQFRFTDLEPGEYTVIASGYPPVATALRIEDGHTERDLHLSHRLDD</sequence>
<dbReference type="InterPro" id="IPR020846">
    <property type="entry name" value="MFS_dom"/>
</dbReference>
<dbReference type="InterPro" id="IPR013784">
    <property type="entry name" value="Carb-bd-like_fold"/>
</dbReference>
<dbReference type="SUPFAM" id="SSF49478">
    <property type="entry name" value="Cna protein B-type domain"/>
    <property type="match status" value="1"/>
</dbReference>
<dbReference type="SUPFAM" id="SSF49452">
    <property type="entry name" value="Starch-binding domain-like"/>
    <property type="match status" value="1"/>
</dbReference>
<reference evidence="1 2" key="1">
    <citation type="submission" date="2024-09" db="EMBL/GenBank/DDBJ databases">
        <authorList>
            <person name="Lee S.D."/>
        </authorList>
    </citation>
    <scope>NUCLEOTIDE SEQUENCE [LARGE SCALE GENOMIC DNA]</scope>
    <source>
        <strain evidence="1 2">N1-1</strain>
    </source>
</reference>
<dbReference type="CDD" id="cd17502">
    <property type="entry name" value="MFS_Azr1_MDR_like"/>
    <property type="match status" value="1"/>
</dbReference>
<dbReference type="Pfam" id="PF07690">
    <property type="entry name" value="MFS_1"/>
    <property type="match status" value="1"/>
</dbReference>
<dbReference type="Gene3D" id="2.60.40.1120">
    <property type="entry name" value="Carboxypeptidase-like, regulatory domain"/>
    <property type="match status" value="1"/>
</dbReference>
<organism evidence="1 2">
    <name type="scientific">Streptacidiphilus alkalitolerans</name>
    <dbReference type="NCBI Taxonomy" id="3342712"/>
    <lineage>
        <taxon>Bacteria</taxon>
        <taxon>Bacillati</taxon>
        <taxon>Actinomycetota</taxon>
        <taxon>Actinomycetes</taxon>
        <taxon>Kitasatosporales</taxon>
        <taxon>Streptomycetaceae</taxon>
        <taxon>Streptacidiphilus</taxon>
    </lineage>
</organism>
<dbReference type="Gene3D" id="2.60.40.10">
    <property type="entry name" value="Immunoglobulins"/>
    <property type="match status" value="1"/>
</dbReference>
<evidence type="ECO:0000313" key="2">
    <source>
        <dbReference type="Proteomes" id="UP001592582"/>
    </source>
</evidence>
<dbReference type="SUPFAM" id="SSF103473">
    <property type="entry name" value="MFS general substrate transporter"/>
    <property type="match status" value="1"/>
</dbReference>
<keyword evidence="2" id="KW-1185">Reference proteome</keyword>
<comment type="caution">
    <text evidence="1">The sequence shown here is derived from an EMBL/GenBank/DDBJ whole genome shotgun (WGS) entry which is preliminary data.</text>
</comment>
<name>A0ABV6VIY6_9ACTN</name>
<gene>
    <name evidence="1" type="ORF">ACEZDG_30815</name>
</gene>
<accession>A0ABV6VIY6</accession>
<dbReference type="PANTHER" id="PTHR23501">
    <property type="entry name" value="MAJOR FACILITATOR SUPERFAMILY"/>
    <property type="match status" value="1"/>
</dbReference>
<dbReference type="Gene3D" id="1.20.1720.10">
    <property type="entry name" value="Multidrug resistance protein D"/>
    <property type="match status" value="1"/>
</dbReference>
<dbReference type="InterPro" id="IPR011701">
    <property type="entry name" value="MFS"/>
</dbReference>
<dbReference type="InterPro" id="IPR013783">
    <property type="entry name" value="Ig-like_fold"/>
</dbReference>
<dbReference type="SUPFAM" id="SSF49464">
    <property type="entry name" value="Carboxypeptidase regulatory domain-like"/>
    <property type="match status" value="1"/>
</dbReference>
<dbReference type="InterPro" id="IPR008969">
    <property type="entry name" value="CarboxyPept-like_regulatory"/>
</dbReference>
<dbReference type="EMBL" id="JBHEZX010000018">
    <property type="protein sequence ID" value="MFC1413663.1"/>
    <property type="molecule type" value="Genomic_DNA"/>
</dbReference>
<dbReference type="PROSITE" id="PS50850">
    <property type="entry name" value="MFS"/>
    <property type="match status" value="1"/>
</dbReference>
<dbReference type="Pfam" id="PF13620">
    <property type="entry name" value="CarboxypepD_reg"/>
    <property type="match status" value="3"/>
</dbReference>
<dbReference type="InterPro" id="IPR004638">
    <property type="entry name" value="EmrB-like"/>
</dbReference>
<dbReference type="PANTHER" id="PTHR23501:SF197">
    <property type="entry name" value="COMD"/>
    <property type="match status" value="1"/>
</dbReference>
<dbReference type="Proteomes" id="UP001592582">
    <property type="component" value="Unassembled WGS sequence"/>
</dbReference>
<evidence type="ECO:0000313" key="1">
    <source>
        <dbReference type="EMBL" id="MFC1413663.1"/>
    </source>
</evidence>
<dbReference type="NCBIfam" id="TIGR00711">
    <property type="entry name" value="efflux_EmrB"/>
    <property type="match status" value="1"/>
</dbReference>
<proteinExistence type="predicted"/>
<protein>
    <submittedName>
        <fullName evidence="1">MFS transporter</fullName>
    </submittedName>
</protein>